<evidence type="ECO:0000313" key="3">
    <source>
        <dbReference type="Proteomes" id="UP001595607"/>
    </source>
</evidence>
<dbReference type="EMBL" id="JBHRVA010000002">
    <property type="protein sequence ID" value="MFC3301914.1"/>
    <property type="molecule type" value="Genomic_DNA"/>
</dbReference>
<evidence type="ECO:0000259" key="1">
    <source>
        <dbReference type="Pfam" id="PF02581"/>
    </source>
</evidence>
<dbReference type="InterPro" id="IPR022998">
    <property type="entry name" value="ThiamineP_synth_TenI"/>
</dbReference>
<gene>
    <name evidence="2" type="ORF">ACFONP_04140</name>
</gene>
<proteinExistence type="predicted"/>
<keyword evidence="3" id="KW-1185">Reference proteome</keyword>
<reference evidence="3" key="1">
    <citation type="journal article" date="2019" name="Int. J. Syst. Evol. Microbiol.">
        <title>The Global Catalogue of Microorganisms (GCM) 10K type strain sequencing project: providing services to taxonomists for standard genome sequencing and annotation.</title>
        <authorList>
            <consortium name="The Broad Institute Genomics Platform"/>
            <consortium name="The Broad Institute Genome Sequencing Center for Infectious Disease"/>
            <person name="Wu L."/>
            <person name="Ma J."/>
        </authorList>
    </citation>
    <scope>NUCLEOTIDE SEQUENCE [LARGE SCALE GENOMIC DNA]</scope>
    <source>
        <strain evidence="3">KCTC 22245</strain>
    </source>
</reference>
<organism evidence="2 3">
    <name type="scientific">Parvularcula lutaonensis</name>
    <dbReference type="NCBI Taxonomy" id="491923"/>
    <lineage>
        <taxon>Bacteria</taxon>
        <taxon>Pseudomonadati</taxon>
        <taxon>Pseudomonadota</taxon>
        <taxon>Alphaproteobacteria</taxon>
        <taxon>Parvularculales</taxon>
        <taxon>Parvularculaceae</taxon>
        <taxon>Parvularcula</taxon>
    </lineage>
</organism>
<evidence type="ECO:0000313" key="2">
    <source>
        <dbReference type="EMBL" id="MFC3301914.1"/>
    </source>
</evidence>
<accession>A0ABV7M8Y5</accession>
<dbReference type="RefSeq" id="WP_189573793.1">
    <property type="nucleotide sequence ID" value="NZ_BMXU01000001.1"/>
</dbReference>
<name>A0ABV7M8Y5_9PROT</name>
<protein>
    <submittedName>
        <fullName evidence="2">Thiamine phosphate synthase</fullName>
    </submittedName>
</protein>
<dbReference type="CDD" id="cd00564">
    <property type="entry name" value="TMP_TenI"/>
    <property type="match status" value="1"/>
</dbReference>
<dbReference type="InterPro" id="IPR013785">
    <property type="entry name" value="Aldolase_TIM"/>
</dbReference>
<dbReference type="Proteomes" id="UP001595607">
    <property type="component" value="Unassembled WGS sequence"/>
</dbReference>
<dbReference type="Gene3D" id="3.20.20.70">
    <property type="entry name" value="Aldolase class I"/>
    <property type="match status" value="1"/>
</dbReference>
<comment type="caution">
    <text evidence="2">The sequence shown here is derived from an EMBL/GenBank/DDBJ whole genome shotgun (WGS) entry which is preliminary data.</text>
</comment>
<dbReference type="Pfam" id="PF02581">
    <property type="entry name" value="TMP-TENI"/>
    <property type="match status" value="1"/>
</dbReference>
<sequence length="201" mass="21268">MADFSERVIALSDAAWRMRQASAKPCGLPFALALFSDADRLPPLEELASALPEGIPPIAVIFRHDHLEAEERIALAERVRKTVQGRGHLFLMARGVLAGADGCHAYPEGEGIVTMPTHDEDEIVAAIMAGADAGFLSPIHGTRSHPGREPLGRERAVALAQASPLPLFALGGMNEVRAAELEGTPFQGFGAIDAFAAGTDI</sequence>
<dbReference type="SUPFAM" id="SSF51391">
    <property type="entry name" value="Thiamin phosphate synthase"/>
    <property type="match status" value="1"/>
</dbReference>
<feature type="domain" description="Thiamine phosphate synthase/TenI" evidence="1">
    <location>
        <begin position="110"/>
        <end position="188"/>
    </location>
</feature>
<dbReference type="InterPro" id="IPR036206">
    <property type="entry name" value="ThiamineP_synth_sf"/>
</dbReference>